<protein>
    <submittedName>
        <fullName evidence="1">Uncharacterized protein</fullName>
    </submittedName>
</protein>
<dbReference type="Proteomes" id="UP000037269">
    <property type="component" value="Unassembled WGS sequence"/>
</dbReference>
<dbReference type="Proteomes" id="UP000182836">
    <property type="component" value="Unassembled WGS sequence"/>
</dbReference>
<sequence length="279" mass="30417">MPADKNFFVANPKEFTVSNGSRVVTIKLYWPLVYGDPNMNMAKNQADIIASIFNSYFQGLDMIAGARALNDKQVVLQGFPVGASSKLIIDGKDKDFFFSQTTYSGTDEDTSKNRQFTVSDGTNTTTIVLNWKYNDMGDLAGGINDYLSAEPSLQAVAEQVDDNTFQIKSTNTGASAILEIGGANQTEFFNQQIFRGEDEKQNASREFTVSDGMKTATILLNGNYSSIEGLVQAVNMQLEAGVVRVQAEKVDVQHFALRATAAGVQLIGGGTHWNELFAD</sequence>
<dbReference type="STRING" id="47500.AF333_02795"/>
<accession>A0A0D1XDE4</accession>
<dbReference type="EMBL" id="LGUG01000004">
    <property type="protein sequence ID" value="KON94581.1"/>
    <property type="molecule type" value="Genomic_DNA"/>
</dbReference>
<evidence type="ECO:0000313" key="3">
    <source>
        <dbReference type="Proteomes" id="UP000037269"/>
    </source>
</evidence>
<organism evidence="1 3">
    <name type="scientific">Aneurinibacillus migulanus</name>
    <name type="common">Bacillus migulanus</name>
    <dbReference type="NCBI Taxonomy" id="47500"/>
    <lineage>
        <taxon>Bacteria</taxon>
        <taxon>Bacillati</taxon>
        <taxon>Bacillota</taxon>
        <taxon>Bacilli</taxon>
        <taxon>Bacillales</taxon>
        <taxon>Paenibacillaceae</taxon>
        <taxon>Aneurinibacillus group</taxon>
        <taxon>Aneurinibacillus</taxon>
    </lineage>
</organism>
<reference evidence="2 4" key="2">
    <citation type="submission" date="2016-10" db="EMBL/GenBank/DDBJ databases">
        <authorList>
            <person name="de Groot N.N."/>
        </authorList>
    </citation>
    <scope>NUCLEOTIDE SEQUENCE [LARGE SCALE GENOMIC DNA]</scope>
    <source>
        <strain evidence="2 4">DSM 2895</strain>
    </source>
</reference>
<evidence type="ECO:0000313" key="2">
    <source>
        <dbReference type="EMBL" id="SDI46962.1"/>
    </source>
</evidence>
<evidence type="ECO:0000313" key="1">
    <source>
        <dbReference type="EMBL" id="KON94581.1"/>
    </source>
</evidence>
<evidence type="ECO:0000313" key="4">
    <source>
        <dbReference type="Proteomes" id="UP000182836"/>
    </source>
</evidence>
<dbReference type="AlphaFoldDB" id="A0A0D1XDE4"/>
<proteinExistence type="predicted"/>
<reference evidence="1 3" key="1">
    <citation type="submission" date="2015-07" db="EMBL/GenBank/DDBJ databases">
        <title>Fjat-14205 dsm 2895.</title>
        <authorList>
            <person name="Liu B."/>
            <person name="Wang J."/>
            <person name="Zhu Y."/>
            <person name="Liu G."/>
            <person name="Chen Q."/>
            <person name="Chen Z."/>
            <person name="Lan J."/>
            <person name="Che J."/>
            <person name="Ge C."/>
            <person name="Shi H."/>
            <person name="Pan Z."/>
            <person name="Liu X."/>
        </authorList>
    </citation>
    <scope>NUCLEOTIDE SEQUENCE [LARGE SCALE GENOMIC DNA]</scope>
    <source>
        <strain evidence="1 3">DSM 2895</strain>
    </source>
</reference>
<keyword evidence="3" id="KW-1185">Reference proteome</keyword>
<name>A0A0D1XDE4_ANEMI</name>
<dbReference type="EMBL" id="FNED01000004">
    <property type="protein sequence ID" value="SDI46962.1"/>
    <property type="molecule type" value="Genomic_DNA"/>
</dbReference>
<dbReference type="PATRIC" id="fig|47500.8.peg.2911"/>
<gene>
    <name evidence="1" type="ORF">AF333_02795</name>
    <name evidence="2" type="ORF">SAMN04487909_104128</name>
</gene>